<protein>
    <submittedName>
        <fullName evidence="9">Trimeric intracellular cation channel family protein</fullName>
    </submittedName>
</protein>
<dbReference type="EMBL" id="VUMV01000002">
    <property type="protein sequence ID" value="MST81268.1"/>
    <property type="molecule type" value="Genomic_DNA"/>
</dbReference>
<feature type="transmembrane region" description="Helical" evidence="7">
    <location>
        <begin position="183"/>
        <end position="201"/>
    </location>
</feature>
<feature type="transmembrane region" description="Helical" evidence="7">
    <location>
        <begin position="103"/>
        <end position="123"/>
    </location>
</feature>
<dbReference type="Pfam" id="PF03458">
    <property type="entry name" value="Gly_transporter"/>
    <property type="match status" value="2"/>
</dbReference>
<evidence type="ECO:0000313" key="10">
    <source>
        <dbReference type="Proteomes" id="UP000466864"/>
    </source>
</evidence>
<dbReference type="GO" id="GO:0005886">
    <property type="term" value="C:plasma membrane"/>
    <property type="evidence" value="ECO:0007669"/>
    <property type="project" value="UniProtKB-SubCell"/>
</dbReference>
<keyword evidence="5 7" id="KW-1133">Transmembrane helix</keyword>
<sequence length="214" mass="23027">MTKDFILIMDLIGTVAFAISGSMTAVEQGMDLFGILILALTTATGGGFIRDLTIGSLPPVVFRNPVYMILSFLTAGIVFLVLKFQSLRPHSERVRLVYEKTLLVTDSLGLAAFTVDGVCAGLVQTDTNLFLAVFLGVITGVGGGILRDLFAGKKPYVFVKHVYALASLGGAVAAYVLPRYMDSGISIMISFGIIILIRYLAAHFRWDLPRISSG</sequence>
<evidence type="ECO:0000259" key="8">
    <source>
        <dbReference type="Pfam" id="PF03458"/>
    </source>
</evidence>
<evidence type="ECO:0000256" key="2">
    <source>
        <dbReference type="ARBA" id="ARBA00008193"/>
    </source>
</evidence>
<comment type="subcellular location">
    <subcellularLocation>
        <location evidence="1">Cell membrane</location>
        <topology evidence="1">Multi-pass membrane protein</topology>
    </subcellularLocation>
</comment>
<evidence type="ECO:0000256" key="5">
    <source>
        <dbReference type="ARBA" id="ARBA00022989"/>
    </source>
</evidence>
<reference evidence="9 10" key="1">
    <citation type="submission" date="2019-08" db="EMBL/GenBank/DDBJ databases">
        <title>In-depth cultivation of the pig gut microbiome towards novel bacterial diversity and tailored functional studies.</title>
        <authorList>
            <person name="Wylensek D."/>
            <person name="Hitch T.C.A."/>
            <person name="Clavel T."/>
        </authorList>
    </citation>
    <scope>NUCLEOTIDE SEQUENCE [LARGE SCALE GENOMIC DNA]</scope>
    <source>
        <strain evidence="9 10">Oil+RF-744-WCA-WT-13</strain>
    </source>
</reference>
<feature type="transmembrane region" description="Helical" evidence="7">
    <location>
        <begin position="6"/>
        <end position="25"/>
    </location>
</feature>
<feature type="domain" description="Glycine transporter" evidence="8">
    <location>
        <begin position="8"/>
        <end position="81"/>
    </location>
</feature>
<evidence type="ECO:0000256" key="3">
    <source>
        <dbReference type="ARBA" id="ARBA00022475"/>
    </source>
</evidence>
<keyword evidence="4 7" id="KW-0812">Transmembrane</keyword>
<dbReference type="InterPro" id="IPR005115">
    <property type="entry name" value="Gly_transporter"/>
</dbReference>
<keyword evidence="6 7" id="KW-0472">Membrane</keyword>
<gene>
    <name evidence="9" type="ORF">FYJ60_02920</name>
</gene>
<evidence type="ECO:0000256" key="4">
    <source>
        <dbReference type="ARBA" id="ARBA00022692"/>
    </source>
</evidence>
<keyword evidence="3" id="KW-1003">Cell membrane</keyword>
<comment type="caution">
    <text evidence="9">The sequence shown here is derived from an EMBL/GenBank/DDBJ whole genome shotgun (WGS) entry which is preliminary data.</text>
</comment>
<feature type="domain" description="Glycine transporter" evidence="8">
    <location>
        <begin position="104"/>
        <end position="177"/>
    </location>
</feature>
<dbReference type="PANTHER" id="PTHR30506">
    <property type="entry name" value="INNER MEMBRANE PROTEIN"/>
    <property type="match status" value="1"/>
</dbReference>
<evidence type="ECO:0000256" key="6">
    <source>
        <dbReference type="ARBA" id="ARBA00023136"/>
    </source>
</evidence>
<proteinExistence type="inferred from homology"/>
<comment type="similarity">
    <text evidence="2">Belongs to the UPF0126 family.</text>
</comment>
<evidence type="ECO:0000256" key="1">
    <source>
        <dbReference type="ARBA" id="ARBA00004651"/>
    </source>
</evidence>
<accession>A0A7X2P7S0</accession>
<dbReference type="AlphaFoldDB" id="A0A7X2P7S0"/>
<dbReference type="RefSeq" id="WP_154457092.1">
    <property type="nucleotide sequence ID" value="NZ_VUMV01000002.1"/>
</dbReference>
<keyword evidence="10" id="KW-1185">Reference proteome</keyword>
<evidence type="ECO:0000313" key="9">
    <source>
        <dbReference type="EMBL" id="MST81268.1"/>
    </source>
</evidence>
<feature type="transmembrane region" description="Helical" evidence="7">
    <location>
        <begin position="32"/>
        <end position="49"/>
    </location>
</feature>
<name>A0A7X2P7S0_9FIRM</name>
<dbReference type="PANTHER" id="PTHR30506:SF3">
    <property type="entry name" value="UPF0126 INNER MEMBRANE PROTEIN YADS-RELATED"/>
    <property type="match status" value="1"/>
</dbReference>
<feature type="transmembrane region" description="Helical" evidence="7">
    <location>
        <begin position="158"/>
        <end position="177"/>
    </location>
</feature>
<feature type="transmembrane region" description="Helical" evidence="7">
    <location>
        <begin position="61"/>
        <end position="82"/>
    </location>
</feature>
<feature type="transmembrane region" description="Helical" evidence="7">
    <location>
        <begin position="129"/>
        <end position="146"/>
    </location>
</feature>
<evidence type="ECO:0000256" key="7">
    <source>
        <dbReference type="SAM" id="Phobius"/>
    </source>
</evidence>
<organism evidence="9 10">
    <name type="scientific">Bilifractor porci</name>
    <dbReference type="NCBI Taxonomy" id="2606636"/>
    <lineage>
        <taxon>Bacteria</taxon>
        <taxon>Bacillati</taxon>
        <taxon>Bacillota</taxon>
        <taxon>Clostridia</taxon>
        <taxon>Lachnospirales</taxon>
        <taxon>Lachnospiraceae</taxon>
        <taxon>Bilifractor</taxon>
    </lineage>
</organism>
<dbReference type="Proteomes" id="UP000466864">
    <property type="component" value="Unassembled WGS sequence"/>
</dbReference>